<accession>X1G242</accession>
<name>X1G242_9ZZZZ</name>
<organism evidence="2">
    <name type="scientific">marine sediment metagenome</name>
    <dbReference type="NCBI Taxonomy" id="412755"/>
    <lineage>
        <taxon>unclassified sequences</taxon>
        <taxon>metagenomes</taxon>
        <taxon>ecological metagenomes</taxon>
    </lineage>
</organism>
<dbReference type="AlphaFoldDB" id="X1G242"/>
<comment type="caution">
    <text evidence="2">The sequence shown here is derived from an EMBL/GenBank/DDBJ whole genome shotgun (WGS) entry which is preliminary data.</text>
</comment>
<feature type="non-terminal residue" evidence="2">
    <location>
        <position position="60"/>
    </location>
</feature>
<sequence length="60" mass="7186">WPFRYFPLSALLFVPYYLMGFNLGFIIFNFINFILNILISVILYKVIILVRGNDHEKDDK</sequence>
<reference evidence="2" key="1">
    <citation type="journal article" date="2014" name="Front. Microbiol.">
        <title>High frequency of phylogenetically diverse reductive dehalogenase-homologous genes in deep subseafloor sedimentary metagenomes.</title>
        <authorList>
            <person name="Kawai M."/>
            <person name="Futagami T."/>
            <person name="Toyoda A."/>
            <person name="Takaki Y."/>
            <person name="Nishi S."/>
            <person name="Hori S."/>
            <person name="Arai W."/>
            <person name="Tsubouchi T."/>
            <person name="Morono Y."/>
            <person name="Uchiyama I."/>
            <person name="Ito T."/>
            <person name="Fujiyama A."/>
            <person name="Inagaki F."/>
            <person name="Takami H."/>
        </authorList>
    </citation>
    <scope>NUCLEOTIDE SEQUENCE</scope>
    <source>
        <strain evidence="2">Expedition CK06-06</strain>
    </source>
</reference>
<feature type="transmembrane region" description="Helical" evidence="1">
    <location>
        <begin position="20"/>
        <end position="44"/>
    </location>
</feature>
<dbReference type="EMBL" id="BART01041571">
    <property type="protein sequence ID" value="GAH27093.1"/>
    <property type="molecule type" value="Genomic_DNA"/>
</dbReference>
<gene>
    <name evidence="2" type="ORF">S01H4_66797</name>
</gene>
<feature type="non-terminal residue" evidence="2">
    <location>
        <position position="1"/>
    </location>
</feature>
<keyword evidence="1" id="KW-0812">Transmembrane</keyword>
<evidence type="ECO:0000313" key="2">
    <source>
        <dbReference type="EMBL" id="GAH27093.1"/>
    </source>
</evidence>
<evidence type="ECO:0000256" key="1">
    <source>
        <dbReference type="SAM" id="Phobius"/>
    </source>
</evidence>
<keyword evidence="1" id="KW-1133">Transmembrane helix</keyword>
<proteinExistence type="predicted"/>
<protein>
    <submittedName>
        <fullName evidence="2">Uncharacterized protein</fullName>
    </submittedName>
</protein>
<keyword evidence="1" id="KW-0472">Membrane</keyword>